<proteinExistence type="predicted"/>
<accession>A0A8S5M3D3</accession>
<sequence>MPDPAALVTPADVAAGSGGQVTAEDPRLPVLIAAATDAIRLWCGWHVAPVITETLTLDGEGSPSLRIPSGRVLDVSAVRIDGETQPKDSWDFSQAGMLRLRRRAFPDRFRSIDVDLTHGYPTAPALAAVITRAVLATCASPMGATREQAGSISITWARAGMTLSGEDRADLAPYRLQQWA</sequence>
<reference evidence="1" key="1">
    <citation type="journal article" date="2021" name="Proc. Natl. Acad. Sci. U.S.A.">
        <title>A Catalog of Tens of Thousands of Viruses from Human Metagenomes Reveals Hidden Associations with Chronic Diseases.</title>
        <authorList>
            <person name="Tisza M.J."/>
            <person name="Buck C.B."/>
        </authorList>
    </citation>
    <scope>NUCLEOTIDE SEQUENCE</scope>
    <source>
        <strain evidence="1">Ctz7e2</strain>
    </source>
</reference>
<evidence type="ECO:0000313" key="1">
    <source>
        <dbReference type="EMBL" id="DAD76825.1"/>
    </source>
</evidence>
<organism evidence="1">
    <name type="scientific">Siphoviridae sp. ctz7e2</name>
    <dbReference type="NCBI Taxonomy" id="2826526"/>
    <lineage>
        <taxon>Viruses</taxon>
        <taxon>Duplodnaviria</taxon>
        <taxon>Heunggongvirae</taxon>
        <taxon>Uroviricota</taxon>
        <taxon>Caudoviricetes</taxon>
    </lineage>
</organism>
<protein>
    <submittedName>
        <fullName evidence="1">Head to tail adaptor</fullName>
    </submittedName>
</protein>
<name>A0A8S5M3D3_9CAUD</name>
<dbReference type="EMBL" id="BK014810">
    <property type="protein sequence ID" value="DAD76825.1"/>
    <property type="molecule type" value="Genomic_DNA"/>
</dbReference>